<dbReference type="PANTHER" id="PTHR34997">
    <property type="entry name" value="AM15"/>
    <property type="match status" value="1"/>
</dbReference>
<dbReference type="SUPFAM" id="SSF54106">
    <property type="entry name" value="LysM domain"/>
    <property type="match status" value="1"/>
</dbReference>
<evidence type="ECO:0000313" key="7">
    <source>
        <dbReference type="EMBL" id="KXH67633.1"/>
    </source>
</evidence>
<evidence type="ECO:0000256" key="3">
    <source>
        <dbReference type="ARBA" id="ARBA00023026"/>
    </source>
</evidence>
<name>A0A135V4N8_9PEZI</name>
<comment type="caution">
    <text evidence="7">The sequence shown here is derived from an EMBL/GenBank/DDBJ whole genome shotgun (WGS) entry which is preliminary data.</text>
</comment>
<keyword evidence="3" id="KW-0843">Virulence</keyword>
<dbReference type="PANTHER" id="PTHR34997:SF2">
    <property type="entry name" value="LYSM DOMAIN-CONTAINING PROTEIN-RELATED"/>
    <property type="match status" value="1"/>
</dbReference>
<comment type="similarity">
    <text evidence="4">Belongs to the secreted LysM effector family.</text>
</comment>
<keyword evidence="2" id="KW-0732">Signal</keyword>
<reference evidence="7 8" key="1">
    <citation type="submission" date="2014-02" db="EMBL/GenBank/DDBJ databases">
        <title>The genome sequence of Colletotrichum salicis CBS 607.94.</title>
        <authorList>
            <person name="Baroncelli R."/>
            <person name="Thon M.R."/>
        </authorList>
    </citation>
    <scope>NUCLEOTIDE SEQUENCE [LARGE SCALE GENOMIC DNA]</scope>
    <source>
        <strain evidence="7 8">CBS 607.94</strain>
    </source>
</reference>
<feature type="compositionally biased region" description="Low complexity" evidence="5">
    <location>
        <begin position="141"/>
        <end position="156"/>
    </location>
</feature>
<dbReference type="Gene3D" id="3.10.350.10">
    <property type="entry name" value="LysM domain"/>
    <property type="match status" value="1"/>
</dbReference>
<dbReference type="PROSITE" id="PS51782">
    <property type="entry name" value="LYSM"/>
    <property type="match status" value="1"/>
</dbReference>
<gene>
    <name evidence="7" type="ORF">CSAL01_07887</name>
</gene>
<proteinExistence type="inferred from homology"/>
<dbReference type="OrthoDB" id="2281372at2759"/>
<organism evidence="7 8">
    <name type="scientific">Colletotrichum salicis</name>
    <dbReference type="NCBI Taxonomy" id="1209931"/>
    <lineage>
        <taxon>Eukaryota</taxon>
        <taxon>Fungi</taxon>
        <taxon>Dikarya</taxon>
        <taxon>Ascomycota</taxon>
        <taxon>Pezizomycotina</taxon>
        <taxon>Sordariomycetes</taxon>
        <taxon>Hypocreomycetidae</taxon>
        <taxon>Glomerellales</taxon>
        <taxon>Glomerellaceae</taxon>
        <taxon>Colletotrichum</taxon>
        <taxon>Colletotrichum acutatum species complex</taxon>
    </lineage>
</organism>
<protein>
    <submittedName>
        <fullName evidence="7">LysM domain-containing protein</fullName>
    </submittedName>
</protein>
<evidence type="ECO:0000256" key="4">
    <source>
        <dbReference type="ARBA" id="ARBA00044955"/>
    </source>
</evidence>
<keyword evidence="1" id="KW-0147">Chitin-binding</keyword>
<dbReference type="EMBL" id="JFFI01000442">
    <property type="protein sequence ID" value="KXH67633.1"/>
    <property type="molecule type" value="Genomic_DNA"/>
</dbReference>
<evidence type="ECO:0000313" key="8">
    <source>
        <dbReference type="Proteomes" id="UP000070121"/>
    </source>
</evidence>
<sequence length="170" mass="17839">MLCLGAFAQYTERPPSTADPNTIKDCTWWFVARASDTCARVTATYSITQDQLVRYAPSTTTSAGNGVTTPQPTQPGMVSNCKKFYFVASGTGCSQVLNAQGISLADFYAWNPNVGADCSGMWDDVKICVGVIGGITAAPVPSTTSQPATTTTTTPAGNGIETPLPINLAW</sequence>
<evidence type="ECO:0000256" key="2">
    <source>
        <dbReference type="ARBA" id="ARBA00022729"/>
    </source>
</evidence>
<dbReference type="InterPro" id="IPR018392">
    <property type="entry name" value="LysM"/>
</dbReference>
<accession>A0A135V4N8</accession>
<feature type="domain" description="LysM" evidence="6">
    <location>
        <begin position="83"/>
        <end position="129"/>
    </location>
</feature>
<feature type="region of interest" description="Disordered" evidence="5">
    <location>
        <begin position="141"/>
        <end position="161"/>
    </location>
</feature>
<evidence type="ECO:0000259" key="6">
    <source>
        <dbReference type="PROSITE" id="PS51782"/>
    </source>
</evidence>
<dbReference type="InterPro" id="IPR036779">
    <property type="entry name" value="LysM_dom_sf"/>
</dbReference>
<evidence type="ECO:0000256" key="5">
    <source>
        <dbReference type="SAM" id="MobiDB-lite"/>
    </source>
</evidence>
<dbReference type="AlphaFoldDB" id="A0A135V4N8"/>
<dbReference type="InterPro" id="IPR052210">
    <property type="entry name" value="LysM1-like"/>
</dbReference>
<dbReference type="GO" id="GO:0008061">
    <property type="term" value="F:chitin binding"/>
    <property type="evidence" value="ECO:0007669"/>
    <property type="project" value="UniProtKB-KW"/>
</dbReference>
<dbReference type="STRING" id="1209931.A0A135V4N8"/>
<keyword evidence="8" id="KW-1185">Reference proteome</keyword>
<evidence type="ECO:0000256" key="1">
    <source>
        <dbReference type="ARBA" id="ARBA00022669"/>
    </source>
</evidence>
<dbReference type="Proteomes" id="UP000070121">
    <property type="component" value="Unassembled WGS sequence"/>
</dbReference>